<dbReference type="EMBL" id="CAJPDQ010000007">
    <property type="protein sequence ID" value="CAF9912289.1"/>
    <property type="molecule type" value="Genomic_DNA"/>
</dbReference>
<proteinExistence type="inferred from homology"/>
<evidence type="ECO:0000313" key="7">
    <source>
        <dbReference type="Proteomes" id="UP000664169"/>
    </source>
</evidence>
<feature type="compositionally biased region" description="Polar residues" evidence="4">
    <location>
        <begin position="503"/>
        <end position="521"/>
    </location>
</feature>
<dbReference type="OrthoDB" id="189226at2759"/>
<dbReference type="SUPFAM" id="SSF69593">
    <property type="entry name" value="Glycerol-3-phosphate (1)-acyltransferase"/>
    <property type="match status" value="1"/>
</dbReference>
<dbReference type="InterPro" id="IPR002123">
    <property type="entry name" value="Plipid/glycerol_acylTrfase"/>
</dbReference>
<feature type="domain" description="Phospholipid/glycerol acyltransferase" evidence="5">
    <location>
        <begin position="97"/>
        <end position="218"/>
    </location>
</feature>
<dbReference type="PANTHER" id="PTHR10983">
    <property type="entry name" value="1-ACYLGLYCEROL-3-PHOSPHATE ACYLTRANSFERASE-RELATED"/>
    <property type="match status" value="1"/>
</dbReference>
<gene>
    <name evidence="6" type="ORF">GOMPHAMPRED_007620</name>
</gene>
<dbReference type="CDD" id="cd07990">
    <property type="entry name" value="LPLAT_LCLAT1-like"/>
    <property type="match status" value="1"/>
</dbReference>
<protein>
    <recommendedName>
        <fullName evidence="5">Phospholipid/glycerol acyltransferase domain-containing protein</fullName>
    </recommendedName>
</protein>
<dbReference type="GO" id="GO:0005783">
    <property type="term" value="C:endoplasmic reticulum"/>
    <property type="evidence" value="ECO:0007669"/>
    <property type="project" value="TreeGrafter"/>
</dbReference>
<evidence type="ECO:0000313" key="6">
    <source>
        <dbReference type="EMBL" id="CAF9912289.1"/>
    </source>
</evidence>
<dbReference type="InterPro" id="IPR032098">
    <property type="entry name" value="Acyltransf_C"/>
</dbReference>
<evidence type="ECO:0000256" key="3">
    <source>
        <dbReference type="ARBA" id="ARBA00023315"/>
    </source>
</evidence>
<dbReference type="Pfam" id="PF01553">
    <property type="entry name" value="Acyltransferase"/>
    <property type="match status" value="1"/>
</dbReference>
<keyword evidence="2" id="KW-0808">Transferase</keyword>
<feature type="region of interest" description="Disordered" evidence="4">
    <location>
        <begin position="489"/>
        <end position="572"/>
    </location>
</feature>
<dbReference type="GO" id="GO:0036149">
    <property type="term" value="P:phosphatidylinositol acyl-chain remodeling"/>
    <property type="evidence" value="ECO:0007669"/>
    <property type="project" value="TreeGrafter"/>
</dbReference>
<comment type="similarity">
    <text evidence="1">Belongs to the 1-acyl-sn-glycerol-3-phosphate acyltransferase family.</text>
</comment>
<reference evidence="6" key="1">
    <citation type="submission" date="2021-03" db="EMBL/GenBank/DDBJ databases">
        <authorList>
            <person name="Tagirdzhanova G."/>
        </authorList>
    </citation>
    <scope>NUCLEOTIDE SEQUENCE</scope>
</reference>
<keyword evidence="3" id="KW-0012">Acyltransferase</keyword>
<dbReference type="PANTHER" id="PTHR10983:SF16">
    <property type="entry name" value="LYSOCARDIOLIPIN ACYLTRANSFERASE 1"/>
    <property type="match status" value="1"/>
</dbReference>
<sequence>MSGESKITQAIALGSYFLSGCLAINVSQVLGAPLYLVNEDWYNSWISFTKQSFNLLTITLTQWWAPTTVRVSGDASMRGQLFKSVEGNLICNFPVRLILIANHQIYTDWLYLWWIAHCGGAAGRVYIILKESLKNIPVIGWGIQLSQFILLKRNWEKDKPHLSKHLQKLNNHDPMWLLLFPEGTNLAPSTRLSSKEWAVKNSIPDMQHTLHPRTTGIQFCLQELRQTVGYLYDCTIAYEGVPRGQYAQDIYTLQAQYLQGKPPEKVHMYWRRFQISKIPVDNTKSFESWLRARWIEKDAYIEHYYRTGQMPCDRGITAMPDGTKRKGCGYIETTIKATAWHEFLQAFAPIGALSLVLYTLYNQLPQNFISSVGNINQRAIMDKVNSIGGRSAALKKTLTAYSGGPTLTFDSDQVSNEQAVALIQKATKQATIQNLSTKLPTNSSLKPSNSSVSHDTRSIYVPIKRASSVPILPKKLDAGSSKISKAIIPTRPKAAVSEMSKGDSAQTKRPPSINSKPNTTAPAKKLPAIAQPSKAKKPANTTPASPVKRSVPQTGGTIIPNVKPATTQSKPVPTIPKLAAARQPNKPVTAVGKLATKKSSGAAVISNVKQQNGIKS</sequence>
<comment type="caution">
    <text evidence="6">The sequence shown here is derived from an EMBL/GenBank/DDBJ whole genome shotgun (WGS) entry which is preliminary data.</text>
</comment>
<evidence type="ECO:0000256" key="1">
    <source>
        <dbReference type="ARBA" id="ARBA00008655"/>
    </source>
</evidence>
<organism evidence="6 7">
    <name type="scientific">Gomphillus americanus</name>
    <dbReference type="NCBI Taxonomy" id="1940652"/>
    <lineage>
        <taxon>Eukaryota</taxon>
        <taxon>Fungi</taxon>
        <taxon>Dikarya</taxon>
        <taxon>Ascomycota</taxon>
        <taxon>Pezizomycotina</taxon>
        <taxon>Lecanoromycetes</taxon>
        <taxon>OSLEUM clade</taxon>
        <taxon>Ostropomycetidae</taxon>
        <taxon>Ostropales</taxon>
        <taxon>Graphidaceae</taxon>
        <taxon>Gomphilloideae</taxon>
        <taxon>Gomphillus</taxon>
    </lineage>
</organism>
<dbReference type="Pfam" id="PF16076">
    <property type="entry name" value="Acyltransf_C"/>
    <property type="match status" value="1"/>
</dbReference>
<dbReference type="AlphaFoldDB" id="A0A8H3ETD6"/>
<dbReference type="GO" id="GO:0016746">
    <property type="term" value="F:acyltransferase activity"/>
    <property type="evidence" value="ECO:0007669"/>
    <property type="project" value="UniProtKB-KW"/>
</dbReference>
<dbReference type="PROSITE" id="PS51257">
    <property type="entry name" value="PROKAR_LIPOPROTEIN"/>
    <property type="match status" value="1"/>
</dbReference>
<accession>A0A8H3ETD6</accession>
<evidence type="ECO:0000256" key="2">
    <source>
        <dbReference type="ARBA" id="ARBA00022679"/>
    </source>
</evidence>
<evidence type="ECO:0000259" key="5">
    <source>
        <dbReference type="SMART" id="SM00563"/>
    </source>
</evidence>
<keyword evidence="7" id="KW-1185">Reference proteome</keyword>
<evidence type="ECO:0000256" key="4">
    <source>
        <dbReference type="SAM" id="MobiDB-lite"/>
    </source>
</evidence>
<dbReference type="SMART" id="SM00563">
    <property type="entry name" value="PlsC"/>
    <property type="match status" value="1"/>
</dbReference>
<dbReference type="Proteomes" id="UP000664169">
    <property type="component" value="Unassembled WGS sequence"/>
</dbReference>
<name>A0A8H3ETD6_9LECA</name>